<keyword evidence="1" id="KW-0472">Membrane</keyword>
<keyword evidence="1" id="KW-1133">Transmembrane helix</keyword>
<accession>A0A7H9AQG5</accession>
<keyword evidence="1" id="KW-0812">Transmembrane</keyword>
<evidence type="ECO:0000256" key="1">
    <source>
        <dbReference type="SAM" id="Phobius"/>
    </source>
</evidence>
<dbReference type="EMBL" id="CP058595">
    <property type="protein sequence ID" value="QLG45657.1"/>
    <property type="molecule type" value="Genomic_DNA"/>
</dbReference>
<feature type="transmembrane region" description="Helical" evidence="1">
    <location>
        <begin position="48"/>
        <end position="71"/>
    </location>
</feature>
<sequence length="82" mass="9553">MIYRLTQTQKMSKQKEKIEKSEWLHPLYYTIMCLVFGSVLTLSALNGFLFFGWLTVSMLIVFGLAIIHLAGQKQTKRYSSKF</sequence>
<reference evidence="2 3" key="1">
    <citation type="journal article" date="2006" name="Int. J. Syst. Evol. Microbiol.">
        <title>Costertonia aggregata gen. nov., sp. nov., a mesophilic marine bacterium of the family Flavobacteriaceae, isolated from a mature biofilm.</title>
        <authorList>
            <person name="Kwon K.K."/>
            <person name="Lee Y.K."/>
            <person name="Lee H.K."/>
        </authorList>
    </citation>
    <scope>NUCLEOTIDE SEQUENCE [LARGE SCALE GENOMIC DNA]</scope>
    <source>
        <strain evidence="2 3">KCCM 42265</strain>
    </source>
</reference>
<keyword evidence="3" id="KW-1185">Reference proteome</keyword>
<dbReference type="AlphaFoldDB" id="A0A7H9AQG5"/>
<proteinExistence type="predicted"/>
<name>A0A7H9AQG5_9FLAO</name>
<evidence type="ECO:0000313" key="2">
    <source>
        <dbReference type="EMBL" id="QLG45657.1"/>
    </source>
</evidence>
<dbReference type="Proteomes" id="UP000509302">
    <property type="component" value="Chromosome"/>
</dbReference>
<feature type="transmembrane region" description="Helical" evidence="1">
    <location>
        <begin position="21"/>
        <end position="42"/>
    </location>
</feature>
<gene>
    <name evidence="2" type="ORF">HYG79_09965</name>
</gene>
<protein>
    <submittedName>
        <fullName evidence="2">Uncharacterized protein</fullName>
    </submittedName>
</protein>
<dbReference type="KEGG" id="cagg:HYG79_09965"/>
<evidence type="ECO:0000313" key="3">
    <source>
        <dbReference type="Proteomes" id="UP000509302"/>
    </source>
</evidence>
<organism evidence="2 3">
    <name type="scientific">Costertonia aggregata</name>
    <dbReference type="NCBI Taxonomy" id="343403"/>
    <lineage>
        <taxon>Bacteria</taxon>
        <taxon>Pseudomonadati</taxon>
        <taxon>Bacteroidota</taxon>
        <taxon>Flavobacteriia</taxon>
        <taxon>Flavobacteriales</taxon>
        <taxon>Flavobacteriaceae</taxon>
        <taxon>Costertonia</taxon>
    </lineage>
</organism>
<dbReference type="RefSeq" id="WP_179241944.1">
    <property type="nucleotide sequence ID" value="NZ_CP058595.1"/>
</dbReference>